<dbReference type="PROSITE" id="PS51450">
    <property type="entry name" value="LRR"/>
    <property type="match status" value="7"/>
</dbReference>
<feature type="region of interest" description="Disordered" evidence="6">
    <location>
        <begin position="1"/>
        <end position="35"/>
    </location>
</feature>
<feature type="compositionally biased region" description="Basic and acidic residues" evidence="6">
    <location>
        <begin position="1"/>
        <end position="10"/>
    </location>
</feature>
<dbReference type="Gene3D" id="3.80.10.10">
    <property type="entry name" value="Ribonuclease Inhibitor"/>
    <property type="match status" value="2"/>
</dbReference>
<reference evidence="7" key="1">
    <citation type="journal article" date="2021" name="Open Biol.">
        <title>Shared evolutionary footprints suggest mitochondrial oxidative damage underlies multiple complex I losses in fungi.</title>
        <authorList>
            <person name="Schikora-Tamarit M.A."/>
            <person name="Marcet-Houben M."/>
            <person name="Nosek J."/>
            <person name="Gabaldon T."/>
        </authorList>
    </citation>
    <scope>NUCLEOTIDE SEQUENCE</scope>
    <source>
        <strain evidence="7">NCAIM Y.01608</strain>
    </source>
</reference>
<accession>A0A9P8PTJ8</accession>
<dbReference type="InterPro" id="IPR003591">
    <property type="entry name" value="Leu-rich_rpt_typical-subtyp"/>
</dbReference>
<reference evidence="7" key="2">
    <citation type="submission" date="2021-01" db="EMBL/GenBank/DDBJ databases">
        <authorList>
            <person name="Schikora-Tamarit M.A."/>
        </authorList>
    </citation>
    <scope>NUCLEOTIDE SEQUENCE</scope>
    <source>
        <strain evidence="7">NCAIM Y.01608</strain>
    </source>
</reference>
<dbReference type="InterPro" id="IPR032675">
    <property type="entry name" value="LRR_dom_sf"/>
</dbReference>
<evidence type="ECO:0000313" key="8">
    <source>
        <dbReference type="Proteomes" id="UP000788993"/>
    </source>
</evidence>
<dbReference type="SUPFAM" id="SSF52058">
    <property type="entry name" value="L domain-like"/>
    <property type="match status" value="1"/>
</dbReference>
<evidence type="ECO:0000256" key="3">
    <source>
        <dbReference type="ARBA" id="ARBA00022737"/>
    </source>
</evidence>
<dbReference type="Pfam" id="PF12799">
    <property type="entry name" value="LRR_4"/>
    <property type="match status" value="3"/>
</dbReference>
<sequence length="366" mass="42390">MSDEKIDKNIQSDAEMAEIMSSDDQEAPEQRGMAPDQVEELEKKFGMQTIDDPNPEVLPSDKELTEALPDDVQYIDLIQYKIRDLDALGLERFHSLESLVLRDNLLDSANGLKKLPNKEKLEELDLYDNRIKHISKHINEFTNLTTLDLSFNNIKNIKHLEALTKLENLYFVQNRIKEIRNLETLQNLKNLELGGNRIEVISETMLHLPSIEQLWLGKNMISKFENLQNLKRLRVLSIQSNRITKIENLDQLESLEELYLSHNKLTKLEGLDNLHKLMVLDVTANQISKLENLSHLTELTDFWCSYNKIDSFDNVREQLGHLPKLDTVYFEGNPIQLNAPALYRTKLKLNLGKSLQKIDAMYINQA</sequence>
<dbReference type="PRINTS" id="PR00019">
    <property type="entry name" value="LEURICHRPT"/>
</dbReference>
<dbReference type="Proteomes" id="UP000788993">
    <property type="component" value="Unassembled WGS sequence"/>
</dbReference>
<keyword evidence="4" id="KW-0539">Nucleus</keyword>
<comment type="subcellular location">
    <subcellularLocation>
        <location evidence="1">Nucleus</location>
    </subcellularLocation>
</comment>
<protein>
    <recommendedName>
        <fullName evidence="9">Protein phosphatase 1 regulatory subunit 7</fullName>
    </recommendedName>
</protein>
<dbReference type="PANTHER" id="PTHR45973">
    <property type="entry name" value="PROTEIN PHOSPHATASE 1 REGULATORY SUBUNIT SDS22-RELATED"/>
    <property type="match status" value="1"/>
</dbReference>
<keyword evidence="2" id="KW-0433">Leucine-rich repeat</keyword>
<dbReference type="SMART" id="SM00365">
    <property type="entry name" value="LRR_SD22"/>
    <property type="match status" value="10"/>
</dbReference>
<keyword evidence="8" id="KW-1185">Reference proteome</keyword>
<dbReference type="SMART" id="SM00369">
    <property type="entry name" value="LRR_TYP"/>
    <property type="match status" value="6"/>
</dbReference>
<organism evidence="7 8">
    <name type="scientific">Ogataea polymorpha</name>
    <dbReference type="NCBI Taxonomy" id="460523"/>
    <lineage>
        <taxon>Eukaryota</taxon>
        <taxon>Fungi</taxon>
        <taxon>Dikarya</taxon>
        <taxon>Ascomycota</taxon>
        <taxon>Saccharomycotina</taxon>
        <taxon>Pichiomycetes</taxon>
        <taxon>Pichiales</taxon>
        <taxon>Pichiaceae</taxon>
        <taxon>Ogataea</taxon>
    </lineage>
</organism>
<evidence type="ECO:0000256" key="4">
    <source>
        <dbReference type="ARBA" id="ARBA00023242"/>
    </source>
</evidence>
<evidence type="ECO:0000256" key="5">
    <source>
        <dbReference type="ARBA" id="ARBA00023460"/>
    </source>
</evidence>
<dbReference type="InterPro" id="IPR050576">
    <property type="entry name" value="Cilia_flagella_integrity"/>
</dbReference>
<dbReference type="InterPro" id="IPR001611">
    <property type="entry name" value="Leu-rich_rpt"/>
</dbReference>
<evidence type="ECO:0008006" key="9">
    <source>
        <dbReference type="Google" id="ProtNLM"/>
    </source>
</evidence>
<gene>
    <name evidence="7" type="ORF">OGATHE_000526</name>
</gene>
<proteinExistence type="inferred from homology"/>
<evidence type="ECO:0000256" key="2">
    <source>
        <dbReference type="ARBA" id="ARBA00022614"/>
    </source>
</evidence>
<dbReference type="AlphaFoldDB" id="A0A9P8PTJ8"/>
<dbReference type="InterPro" id="IPR025875">
    <property type="entry name" value="Leu-rich_rpt_4"/>
</dbReference>
<keyword evidence="3" id="KW-0677">Repeat</keyword>
<dbReference type="GO" id="GO:0005634">
    <property type="term" value="C:nucleus"/>
    <property type="evidence" value="ECO:0007669"/>
    <property type="project" value="UniProtKB-SubCell"/>
</dbReference>
<evidence type="ECO:0000256" key="6">
    <source>
        <dbReference type="SAM" id="MobiDB-lite"/>
    </source>
</evidence>
<evidence type="ECO:0000256" key="1">
    <source>
        <dbReference type="ARBA" id="ARBA00004123"/>
    </source>
</evidence>
<name>A0A9P8PTJ8_9ASCO</name>
<comment type="caution">
    <text evidence="7">The sequence shown here is derived from an EMBL/GenBank/DDBJ whole genome shotgun (WGS) entry which is preliminary data.</text>
</comment>
<evidence type="ECO:0000313" key="7">
    <source>
        <dbReference type="EMBL" id="KAH3677872.1"/>
    </source>
</evidence>
<dbReference type="EMBL" id="JAEUBD010000095">
    <property type="protein sequence ID" value="KAH3677872.1"/>
    <property type="molecule type" value="Genomic_DNA"/>
</dbReference>
<dbReference type="PANTHER" id="PTHR45973:SF23">
    <property type="entry name" value="PROTEIN PHOSPHATASE 1 REGULATORY SUBUNIT 7"/>
    <property type="match status" value="1"/>
</dbReference>
<comment type="similarity">
    <text evidence="5">Belongs to the SDS22 family.</text>
</comment>